<feature type="region of interest" description="Disordered" evidence="1">
    <location>
        <begin position="93"/>
        <end position="115"/>
    </location>
</feature>
<evidence type="ECO:0000313" key="3">
    <source>
        <dbReference type="Proteomes" id="UP000635245"/>
    </source>
</evidence>
<dbReference type="RefSeq" id="WP_200314888.1">
    <property type="nucleotide sequence ID" value="NZ_JAENJH010000001.1"/>
</dbReference>
<evidence type="ECO:0000256" key="1">
    <source>
        <dbReference type="SAM" id="MobiDB-lite"/>
    </source>
</evidence>
<feature type="compositionally biased region" description="Basic and acidic residues" evidence="1">
    <location>
        <begin position="103"/>
        <end position="115"/>
    </location>
</feature>
<dbReference type="AlphaFoldDB" id="A0A934QP17"/>
<dbReference type="EMBL" id="JAENJH010000001">
    <property type="protein sequence ID" value="MBK1783512.1"/>
    <property type="molecule type" value="Genomic_DNA"/>
</dbReference>
<organism evidence="2 3">
    <name type="scientific">Prauserella cavernicola</name>
    <dbReference type="NCBI Taxonomy" id="2800127"/>
    <lineage>
        <taxon>Bacteria</taxon>
        <taxon>Bacillati</taxon>
        <taxon>Actinomycetota</taxon>
        <taxon>Actinomycetes</taxon>
        <taxon>Pseudonocardiales</taxon>
        <taxon>Pseudonocardiaceae</taxon>
        <taxon>Prauserella</taxon>
    </lineage>
</organism>
<comment type="caution">
    <text evidence="2">The sequence shown here is derived from an EMBL/GenBank/DDBJ whole genome shotgun (WGS) entry which is preliminary data.</text>
</comment>
<reference evidence="2" key="1">
    <citation type="submission" date="2020-12" db="EMBL/GenBank/DDBJ databases">
        <title>Prauserella sp. ASG 168, a novel actinomycete isolated from cave rock.</title>
        <authorList>
            <person name="Suriyachadkun C."/>
        </authorList>
    </citation>
    <scope>NUCLEOTIDE SEQUENCE</scope>
    <source>
        <strain evidence="2">ASG 168</strain>
    </source>
</reference>
<dbReference type="Proteomes" id="UP000635245">
    <property type="component" value="Unassembled WGS sequence"/>
</dbReference>
<accession>A0A934QP17</accession>
<keyword evidence="3" id="KW-1185">Reference proteome</keyword>
<protein>
    <submittedName>
        <fullName evidence="2">Uncharacterized protein</fullName>
    </submittedName>
</protein>
<name>A0A934QP17_9PSEU</name>
<gene>
    <name evidence="2" type="ORF">JHE00_04170</name>
</gene>
<proteinExistence type="predicted"/>
<sequence length="115" mass="11943">MIQLRRRLNLLVAALTLTETRSEVDTLVAALADTAAAAEQCVGRVAPAAVAEIRGGLADARSGQFDGTRSALLAASHQLTGLLRDGVASPTLGLRSARSAGRPARDRNPATRRDG</sequence>
<evidence type="ECO:0000313" key="2">
    <source>
        <dbReference type="EMBL" id="MBK1783512.1"/>
    </source>
</evidence>